<sequence>MSDRTYPVYEFNRIDTGPVTLTGTAARLEPLGVEHLDALCAVGLTGDIFRWYPTPVRSRDEMAAWIGFALAEQQAGRMLPFVTVDQATGRIAGSTRYLAIDKANRHVEIGYTWLGKGFQRSGLNRDAKLLMLRHAFEVWGCVRVEFKTDSNNVQSRTALAGIGAVEEGTFRNHVVRADGSLRHSVYFSVTDREWPDVKERLTPRGP</sequence>
<proteinExistence type="predicted"/>
<gene>
    <name evidence="2" type="ORF">C0V82_08460</name>
</gene>
<dbReference type="InterPro" id="IPR016181">
    <property type="entry name" value="Acyl_CoA_acyltransferase"/>
</dbReference>
<dbReference type="Proteomes" id="UP000234752">
    <property type="component" value="Chromosome eg_1"/>
</dbReference>
<dbReference type="Pfam" id="PF13302">
    <property type="entry name" value="Acetyltransf_3"/>
    <property type="match status" value="1"/>
</dbReference>
<feature type="domain" description="N-acetyltransferase" evidence="1">
    <location>
        <begin position="27"/>
        <end position="164"/>
    </location>
</feature>
<dbReference type="PANTHER" id="PTHR43610:SF1">
    <property type="entry name" value="N-ACETYLTRANSFERASE DOMAIN-CONTAINING PROTEIN"/>
    <property type="match status" value="1"/>
</dbReference>
<name>A0A2K9NAT6_9PROT</name>
<dbReference type="EMBL" id="CP025611">
    <property type="protein sequence ID" value="AUN30263.1"/>
    <property type="molecule type" value="Genomic_DNA"/>
</dbReference>
<dbReference type="SUPFAM" id="SSF55729">
    <property type="entry name" value="Acyl-CoA N-acyltransferases (Nat)"/>
    <property type="match status" value="1"/>
</dbReference>
<dbReference type="Gene3D" id="3.40.630.30">
    <property type="match status" value="1"/>
</dbReference>
<evidence type="ECO:0000313" key="3">
    <source>
        <dbReference type="Proteomes" id="UP000234752"/>
    </source>
</evidence>
<dbReference type="AlphaFoldDB" id="A0A2K9NAT6"/>
<accession>A0A2K9NAT6</accession>
<dbReference type="InterPro" id="IPR000182">
    <property type="entry name" value="GNAT_dom"/>
</dbReference>
<evidence type="ECO:0000313" key="2">
    <source>
        <dbReference type="EMBL" id="AUN30263.1"/>
    </source>
</evidence>
<evidence type="ECO:0000259" key="1">
    <source>
        <dbReference type="Pfam" id="PF13302"/>
    </source>
</evidence>
<organism evidence="2 3">
    <name type="scientific">Niveispirillum cyanobacteriorum</name>
    <dbReference type="NCBI Taxonomy" id="1612173"/>
    <lineage>
        <taxon>Bacteria</taxon>
        <taxon>Pseudomonadati</taxon>
        <taxon>Pseudomonadota</taxon>
        <taxon>Alphaproteobacteria</taxon>
        <taxon>Rhodospirillales</taxon>
        <taxon>Azospirillaceae</taxon>
        <taxon>Niveispirillum</taxon>
    </lineage>
</organism>
<dbReference type="OrthoDB" id="5295305at2"/>
<dbReference type="GO" id="GO:0016747">
    <property type="term" value="F:acyltransferase activity, transferring groups other than amino-acyl groups"/>
    <property type="evidence" value="ECO:0007669"/>
    <property type="project" value="InterPro"/>
</dbReference>
<dbReference type="PANTHER" id="PTHR43610">
    <property type="entry name" value="BLL6696 PROTEIN"/>
    <property type="match status" value="1"/>
</dbReference>
<reference evidence="2 3" key="1">
    <citation type="submission" date="2017-12" db="EMBL/GenBank/DDBJ databases">
        <title>Genomes of bacteria within cyanobacterial aggregates.</title>
        <authorList>
            <person name="Cai H."/>
        </authorList>
    </citation>
    <scope>NUCLEOTIDE SEQUENCE [LARGE SCALE GENOMIC DNA]</scope>
    <source>
        <strain evidence="2 3">TH16</strain>
    </source>
</reference>
<keyword evidence="3" id="KW-1185">Reference proteome</keyword>
<protein>
    <submittedName>
        <fullName evidence="2">GNAT family N-acetyltransferase</fullName>
    </submittedName>
</protein>
<dbReference type="KEGG" id="ncb:C0V82_08460"/>
<dbReference type="RefSeq" id="WP_102111960.1">
    <property type="nucleotide sequence ID" value="NZ_BMGN01000002.1"/>
</dbReference>
<keyword evidence="2" id="KW-0808">Transferase</keyword>